<organism evidence="2 3">
    <name type="scientific">Natrinema zhouii</name>
    <dbReference type="NCBI Taxonomy" id="1710539"/>
    <lineage>
        <taxon>Archaea</taxon>
        <taxon>Methanobacteriati</taxon>
        <taxon>Methanobacteriota</taxon>
        <taxon>Stenosarchaea group</taxon>
        <taxon>Halobacteria</taxon>
        <taxon>Halobacteriales</taxon>
        <taxon>Natrialbaceae</taxon>
        <taxon>Natrinema</taxon>
    </lineage>
</organism>
<evidence type="ECO:0000313" key="3">
    <source>
        <dbReference type="Proteomes" id="UP000510869"/>
    </source>
</evidence>
<feature type="region of interest" description="Disordered" evidence="1">
    <location>
        <begin position="200"/>
        <end position="372"/>
    </location>
</feature>
<dbReference type="GeneID" id="56143455"/>
<protein>
    <submittedName>
        <fullName evidence="2">Uncharacterized protein</fullName>
    </submittedName>
</protein>
<reference evidence="2 3" key="1">
    <citation type="submission" date="2020-07" db="EMBL/GenBank/DDBJ databases">
        <title>Natrinema (YPL30) sp. nov. and Haloterrigena xxxxxx (YPL8) sp. nov., isolated from a salt mine.</title>
        <authorList>
            <person name="Cui H."/>
        </authorList>
    </citation>
    <scope>NUCLEOTIDE SEQUENCE [LARGE SCALE GENOMIC DNA]</scope>
    <source>
        <strain evidence="2 3">YPL13</strain>
    </source>
</reference>
<name>A0A7D6CM36_9EURY</name>
<dbReference type="AlphaFoldDB" id="A0A7D6CM36"/>
<dbReference type="EMBL" id="CP059154">
    <property type="protein sequence ID" value="QLK24378.1"/>
    <property type="molecule type" value="Genomic_DNA"/>
</dbReference>
<accession>A0A7D6CM36</accession>
<dbReference type="KEGG" id="nay:HYG81_09580"/>
<feature type="region of interest" description="Disordered" evidence="1">
    <location>
        <begin position="423"/>
        <end position="448"/>
    </location>
</feature>
<evidence type="ECO:0000256" key="1">
    <source>
        <dbReference type="SAM" id="MobiDB-lite"/>
    </source>
</evidence>
<dbReference type="OrthoDB" id="157461at2157"/>
<feature type="compositionally biased region" description="Polar residues" evidence="1">
    <location>
        <begin position="259"/>
        <end position="288"/>
    </location>
</feature>
<gene>
    <name evidence="2" type="ORF">HYG81_09580</name>
</gene>
<feature type="compositionally biased region" description="Basic and acidic residues" evidence="1">
    <location>
        <begin position="362"/>
        <end position="371"/>
    </location>
</feature>
<keyword evidence="3" id="KW-1185">Reference proteome</keyword>
<dbReference type="Proteomes" id="UP000510869">
    <property type="component" value="Chromosome"/>
</dbReference>
<dbReference type="RefSeq" id="WP_180839465.1">
    <property type="nucleotide sequence ID" value="NZ_CP059154.1"/>
</dbReference>
<sequence length="448" mass="47495">MARSLRESNDDLLVPADVLGAFGVTPADLGPGPSGGDSLETALADALSTGIDRRTVLRRTITRSDRGLACPARYSAADLECELVAVFEAIGWSLAVTHTQTGLRLTATDSRGRRRETSVEYPDTPLGTDNLPAVLWTINDAILGGTGARFVLLSAGVDRWRAALIETSALERLRDRYGPRIEAVDRPLCPEDGLEAYVPAATADDTTEPDGESLGTDGNDPWPPWALERGADRSRDPTTSVDSLIDEAEPSARPELNSDAASTHVSSDALTGQPSRETSEQSTTSAPSSEIDGFELRGTPRGSRPEDDDERSENCEPGTNGVDEGRCTTSSDEDATTADEFGTLSGSSETARIDNGSFGTELEPHSEDDRYQALGAALDAGGNVSVQGLLEDDEFLPELPATESAETRIEFADGCAPVDVPEATATTERSGFEWVDTGSLETARASDQ</sequence>
<evidence type="ECO:0000313" key="2">
    <source>
        <dbReference type="EMBL" id="QLK24378.1"/>
    </source>
</evidence>
<proteinExistence type="predicted"/>